<dbReference type="EMBL" id="CAESAN010000086">
    <property type="protein sequence ID" value="CAB4345283.1"/>
    <property type="molecule type" value="Genomic_DNA"/>
</dbReference>
<dbReference type="PROSITE" id="PS51257">
    <property type="entry name" value="PROKAR_LIPOPROTEIN"/>
    <property type="match status" value="1"/>
</dbReference>
<protein>
    <submittedName>
        <fullName evidence="3">Unannotated protein</fullName>
    </submittedName>
</protein>
<sequence length="330" mass="34303">MIRLLTLSLLAATALAATGCGSSSSTQGQGGTVEGLAQAGAVASEFPKASSTSLDELKQKNQDSLILAPSVSVLEPGTNRYGFALFDSAQKQIAGAPAAVYFANKNGSKLRGPYPARSESLAVSPQYSSKTSSQDSGAAKSVYVANVPFPKSGNYQVLALVKLDGRVVLASPFEAQVGVEGGPPKVGEVAPKVHTPTLASVAGDAARISTRSPAATGLLTDDLFDVYGKKPVALLFATPALCQSRVCGPVVDVLEEARATDKSGKTAYITNEIYKENRADRGLREQPAAYRLPTEPWLFVLDANGKVVERIEGAFSLSEVRRAVAKAGGA</sequence>
<feature type="region of interest" description="Disordered" evidence="1">
    <location>
        <begin position="113"/>
        <end position="134"/>
    </location>
</feature>
<gene>
    <name evidence="3" type="ORF">UFOPK3547_01071</name>
</gene>
<organism evidence="3">
    <name type="scientific">freshwater metagenome</name>
    <dbReference type="NCBI Taxonomy" id="449393"/>
    <lineage>
        <taxon>unclassified sequences</taxon>
        <taxon>metagenomes</taxon>
        <taxon>ecological metagenomes</taxon>
    </lineage>
</organism>
<evidence type="ECO:0000259" key="2">
    <source>
        <dbReference type="PROSITE" id="PS51352"/>
    </source>
</evidence>
<evidence type="ECO:0000256" key="1">
    <source>
        <dbReference type="SAM" id="MobiDB-lite"/>
    </source>
</evidence>
<accession>A0A6J6A0Q8</accession>
<reference evidence="3" key="1">
    <citation type="submission" date="2020-05" db="EMBL/GenBank/DDBJ databases">
        <authorList>
            <person name="Chiriac C."/>
            <person name="Salcher M."/>
            <person name="Ghai R."/>
            <person name="Kavagutti S V."/>
        </authorList>
    </citation>
    <scope>NUCLEOTIDE SEQUENCE</scope>
</reference>
<name>A0A6J6A0Q8_9ZZZZ</name>
<feature type="compositionally biased region" description="Polar residues" evidence="1">
    <location>
        <begin position="121"/>
        <end position="134"/>
    </location>
</feature>
<evidence type="ECO:0000313" key="3">
    <source>
        <dbReference type="EMBL" id="CAB4345283.1"/>
    </source>
</evidence>
<dbReference type="PROSITE" id="PS51352">
    <property type="entry name" value="THIOREDOXIN_2"/>
    <property type="match status" value="1"/>
</dbReference>
<proteinExistence type="predicted"/>
<dbReference type="AlphaFoldDB" id="A0A6J6A0Q8"/>
<dbReference type="InterPro" id="IPR013766">
    <property type="entry name" value="Thioredoxin_domain"/>
</dbReference>
<feature type="domain" description="Thioredoxin" evidence="2">
    <location>
        <begin position="184"/>
        <end position="329"/>
    </location>
</feature>